<dbReference type="OrthoDB" id="9813967at2"/>
<dbReference type="InterPro" id="IPR058627">
    <property type="entry name" value="MdtA-like_C"/>
</dbReference>
<evidence type="ECO:0000259" key="8">
    <source>
        <dbReference type="Pfam" id="PF25967"/>
    </source>
</evidence>
<dbReference type="STRING" id="1123243.SAMN02745190_01402"/>
<evidence type="ECO:0000256" key="4">
    <source>
        <dbReference type="SAM" id="Coils"/>
    </source>
</evidence>
<dbReference type="InterPro" id="IPR058792">
    <property type="entry name" value="Beta-barrel_RND_2"/>
</dbReference>
<evidence type="ECO:0000256" key="3">
    <source>
        <dbReference type="ARBA" id="ARBA00022448"/>
    </source>
</evidence>
<dbReference type="NCBIfam" id="TIGR01730">
    <property type="entry name" value="RND_mfp"/>
    <property type="match status" value="1"/>
</dbReference>
<dbReference type="Pfam" id="PF25967">
    <property type="entry name" value="RND-MFP_C"/>
    <property type="match status" value="1"/>
</dbReference>
<evidence type="ECO:0000256" key="1">
    <source>
        <dbReference type="ARBA" id="ARBA00004196"/>
    </source>
</evidence>
<gene>
    <name evidence="9" type="ORF">SAMN02745190_01402</name>
</gene>
<dbReference type="PANTHER" id="PTHR30469:SF15">
    <property type="entry name" value="HLYD FAMILY OF SECRETION PROTEINS"/>
    <property type="match status" value="1"/>
</dbReference>
<evidence type="ECO:0000313" key="9">
    <source>
        <dbReference type="EMBL" id="SHE90078.1"/>
    </source>
</evidence>
<feature type="domain" description="Multidrug resistance protein MdtA-like C-terminal permuted SH3" evidence="8">
    <location>
        <begin position="287"/>
        <end position="344"/>
    </location>
</feature>
<evidence type="ECO:0000313" key="10">
    <source>
        <dbReference type="Proteomes" id="UP000184404"/>
    </source>
</evidence>
<evidence type="ECO:0000259" key="7">
    <source>
        <dbReference type="Pfam" id="PF25954"/>
    </source>
</evidence>
<dbReference type="Gene3D" id="2.40.50.100">
    <property type="match status" value="1"/>
</dbReference>
<evidence type="ECO:0000259" key="6">
    <source>
        <dbReference type="Pfam" id="PF25917"/>
    </source>
</evidence>
<feature type="chain" id="PRO_5038546125" evidence="5">
    <location>
        <begin position="24"/>
        <end position="361"/>
    </location>
</feature>
<dbReference type="PANTHER" id="PTHR30469">
    <property type="entry name" value="MULTIDRUG RESISTANCE PROTEIN MDTA"/>
    <property type="match status" value="1"/>
</dbReference>
<feature type="signal peptide" evidence="5">
    <location>
        <begin position="1"/>
        <end position="23"/>
    </location>
</feature>
<evidence type="ECO:0000256" key="5">
    <source>
        <dbReference type="SAM" id="SignalP"/>
    </source>
</evidence>
<keyword evidence="5" id="KW-0732">Signal</keyword>
<dbReference type="Gene3D" id="2.40.420.20">
    <property type="match status" value="1"/>
</dbReference>
<feature type="coiled-coil region" evidence="4">
    <location>
        <begin position="105"/>
        <end position="163"/>
    </location>
</feature>
<keyword evidence="4" id="KW-0175">Coiled coil</keyword>
<comment type="similarity">
    <text evidence="2">Belongs to the membrane fusion protein (MFP) (TC 8.A.1) family.</text>
</comment>
<feature type="domain" description="Multidrug resistance protein MdtA-like barrel-sandwich hybrid" evidence="6">
    <location>
        <begin position="63"/>
        <end position="198"/>
    </location>
</feature>
<dbReference type="Proteomes" id="UP000184404">
    <property type="component" value="Unassembled WGS sequence"/>
</dbReference>
<dbReference type="GO" id="GO:1990281">
    <property type="term" value="C:efflux pump complex"/>
    <property type="evidence" value="ECO:0007669"/>
    <property type="project" value="TreeGrafter"/>
</dbReference>
<evidence type="ECO:0000256" key="2">
    <source>
        <dbReference type="ARBA" id="ARBA00009477"/>
    </source>
</evidence>
<comment type="subcellular location">
    <subcellularLocation>
        <location evidence="1">Cell envelope</location>
    </subcellularLocation>
</comment>
<sequence>MRKRAVMAAACVLLVLASGCGKKEEAAARPPMVKYQRVSESTAESASSYAGTVRGRYETNLAFQVGGQILSRNVQLGDRVAAGQVLMTIDPKDVAQKVNQGDAAVQSAEAQLALAEANYARYQQLYAADAVSAMVLDQYRTSYEAALAAYNNAAAQAAQAQNALSYTQLTATGDGVISAVNAEAGQVVAAGTPVMSLVQTGELEIEINVPESKVAEFTAGKPCTVSFWALNGASAAGTVRETAPMADPVSRTYKVRVSVPNPPQGMALGMTANVSFEDGSAPAERSVLLPMSAIYQTGDSPQVWAVDAENRVHLKNVSVEKFDGNNVRVSGLSNDDIVVTAGVHRLQEGLLVRLGTEGDKP</sequence>
<dbReference type="AlphaFoldDB" id="A0A1M4X983"/>
<reference evidence="9 10" key="1">
    <citation type="submission" date="2016-11" db="EMBL/GenBank/DDBJ databases">
        <authorList>
            <person name="Jaros S."/>
            <person name="Januszkiewicz K."/>
            <person name="Wedrychowicz H."/>
        </authorList>
    </citation>
    <scope>NUCLEOTIDE SEQUENCE [LARGE SCALE GENOMIC DNA]</scope>
    <source>
        <strain evidence="9 10">DSM 10502</strain>
    </source>
</reference>
<dbReference type="Pfam" id="PF25917">
    <property type="entry name" value="BSH_RND"/>
    <property type="match status" value="1"/>
</dbReference>
<dbReference type="RefSeq" id="WP_072935481.1">
    <property type="nucleotide sequence ID" value="NZ_FQUG01000005.1"/>
</dbReference>
<dbReference type="SUPFAM" id="SSF111369">
    <property type="entry name" value="HlyD-like secretion proteins"/>
    <property type="match status" value="1"/>
</dbReference>
<organism evidence="9 10">
    <name type="scientific">Schwartzia succinivorans DSM 10502</name>
    <dbReference type="NCBI Taxonomy" id="1123243"/>
    <lineage>
        <taxon>Bacteria</taxon>
        <taxon>Bacillati</taxon>
        <taxon>Bacillota</taxon>
        <taxon>Negativicutes</taxon>
        <taxon>Selenomonadales</taxon>
        <taxon>Selenomonadaceae</taxon>
        <taxon>Schwartzia</taxon>
    </lineage>
</organism>
<dbReference type="InterPro" id="IPR006143">
    <property type="entry name" value="RND_pump_MFP"/>
</dbReference>
<dbReference type="InterPro" id="IPR058625">
    <property type="entry name" value="MdtA-like_BSH"/>
</dbReference>
<keyword evidence="10" id="KW-1185">Reference proteome</keyword>
<dbReference type="PROSITE" id="PS51257">
    <property type="entry name" value="PROKAR_LIPOPROTEIN"/>
    <property type="match status" value="1"/>
</dbReference>
<feature type="domain" description="CusB-like beta-barrel" evidence="7">
    <location>
        <begin position="205"/>
        <end position="278"/>
    </location>
</feature>
<proteinExistence type="inferred from homology"/>
<accession>A0A1M4X983</accession>
<dbReference type="GO" id="GO:0015562">
    <property type="term" value="F:efflux transmembrane transporter activity"/>
    <property type="evidence" value="ECO:0007669"/>
    <property type="project" value="TreeGrafter"/>
</dbReference>
<dbReference type="Gene3D" id="2.40.30.170">
    <property type="match status" value="1"/>
</dbReference>
<protein>
    <submittedName>
        <fullName evidence="9">RND family efflux transporter, MFP subunit</fullName>
    </submittedName>
</protein>
<dbReference type="EMBL" id="FQUG01000005">
    <property type="protein sequence ID" value="SHE90078.1"/>
    <property type="molecule type" value="Genomic_DNA"/>
</dbReference>
<keyword evidence="3" id="KW-0813">Transport</keyword>
<dbReference type="Gene3D" id="1.10.287.470">
    <property type="entry name" value="Helix hairpin bin"/>
    <property type="match status" value="1"/>
</dbReference>
<name>A0A1M4X983_9FIRM</name>
<dbReference type="Pfam" id="PF25954">
    <property type="entry name" value="Beta-barrel_RND_2"/>
    <property type="match status" value="1"/>
</dbReference>